<feature type="compositionally biased region" description="Low complexity" evidence="7">
    <location>
        <begin position="261"/>
        <end position="275"/>
    </location>
</feature>
<keyword evidence="1" id="KW-0479">Metal-binding</keyword>
<feature type="compositionally biased region" description="Polar residues" evidence="7">
    <location>
        <begin position="276"/>
        <end position="293"/>
    </location>
</feature>
<dbReference type="SMART" id="SM00355">
    <property type="entry name" value="ZnF_C2H2"/>
    <property type="match status" value="2"/>
</dbReference>
<dbReference type="SMART" id="SM00066">
    <property type="entry name" value="GAL4"/>
    <property type="match status" value="1"/>
</dbReference>
<dbReference type="Gene3D" id="4.10.240.10">
    <property type="entry name" value="Zn(2)-C6 fungal-type DNA-binding domain"/>
    <property type="match status" value="1"/>
</dbReference>
<evidence type="ECO:0000256" key="4">
    <source>
        <dbReference type="ARBA" id="ARBA00023163"/>
    </source>
</evidence>
<dbReference type="PROSITE" id="PS50048">
    <property type="entry name" value="ZN2_CY6_FUNGAL_2"/>
    <property type="match status" value="1"/>
</dbReference>
<keyword evidence="6" id="KW-0863">Zinc-finger</keyword>
<dbReference type="PANTHER" id="PTHR47660">
    <property type="entry name" value="TRANSCRIPTION FACTOR WITH C2H2 AND ZN(2)-CYS(6) DNA BINDING DOMAIN (EUROFUNG)-RELATED-RELATED"/>
    <property type="match status" value="1"/>
</dbReference>
<dbReference type="Gene3D" id="3.30.160.60">
    <property type="entry name" value="Classic Zinc Finger"/>
    <property type="match status" value="2"/>
</dbReference>
<dbReference type="Proteomes" id="UP001174694">
    <property type="component" value="Unassembled WGS sequence"/>
</dbReference>
<evidence type="ECO:0000256" key="1">
    <source>
        <dbReference type="ARBA" id="ARBA00022723"/>
    </source>
</evidence>
<gene>
    <name evidence="10" type="ORF">NKR23_g1411</name>
</gene>
<protein>
    <submittedName>
        <fullName evidence="10">Transcription factor Cmr1</fullName>
    </submittedName>
</protein>
<evidence type="ECO:0000256" key="7">
    <source>
        <dbReference type="SAM" id="MobiDB-lite"/>
    </source>
</evidence>
<sequence>MVFCAYCGKAFTRKEHLERHIPSHTNVKPHRCSACQLSFARRDLLQRHHSTYHEARDPMEPLPGGIPTVPGRTPIACQNCANAKTGCDKRVPCSRCAEKNLPCAARFARRSSKAAVRAAQASTAFNNSGVMSVGQPPQTVSPSFMDVDQGGLKEGSPSKSPAASDAVATIDPRLAQETPQQKKSPAHSAHSHMSPDNFPSPHGRVDGLDDFMHLGNDFMAPESSYQDLLVWPEYPLDIDVYPNPMGMSRTDIPMPTFTDLSDMSSSSEPMTASSSRGSIHTRGTSILSTSDFDSNMKPVEMTTANNSSDNAIPEFEVVIAADNAWPLARCNPPVYSGSCPRTAIVHLEALEQKCKQENTWNTLEKYLDQLECDSSDLASVIPLTSRTRDKMLAITQSFLHKALDIHRGSVNGYPKSGYASPGNFNFIVLPPSNILEYFLRSYVRSLLDFYPLVFAGCVDPNEMVCNNQASTLLVLLMIAQGAAAVPSAEARYLSAGLTETCRISLFDVIEKNVELSADPIALRCALLFTLLGAWSGDKWLMDIAMGQRGMYLSMLKHAGMLESQPSMIPTFNNSTSTELQWRAWLHREAQNRLVYNWVMVDQELSLFHDTPPMLSITELQCPLPGPEILWLAPDAETWLAAIQSVYGCTANVNPQLLTNPSLTPSLYDIFQDFLHDNLSRRQNSLTPQQLRLLLHPLQSLLCHLRQMLSCFSDILATRRTTSRTVTKASTMLRLEEVQALLQKWYELSMTFLEANPSCTVTRCNLVLYHLISLNAVTNFPEVERLARREGFDGSYWELSLRHKRCIYQREEAIFHCGQVFRLLRLMPTDRRPSWWSAALYRATLILWTDSISRLDPNFQAAKRDDNSPGSNNPVAVDRVTPEDPSVIAYLWNGDGIAVLTRVDGSTVTLDNPGNVLAFGIQTLEEAASTRIGDGIKRKLVTLGSNWRVDGLGANAT</sequence>
<evidence type="ECO:0000256" key="6">
    <source>
        <dbReference type="PROSITE-ProRule" id="PRU00042"/>
    </source>
</evidence>
<dbReference type="EMBL" id="JANBVO010000002">
    <property type="protein sequence ID" value="KAJ9156684.1"/>
    <property type="molecule type" value="Genomic_DNA"/>
</dbReference>
<proteinExistence type="predicted"/>
<reference evidence="10" key="1">
    <citation type="submission" date="2022-07" db="EMBL/GenBank/DDBJ databases">
        <title>Fungi with potential for degradation of polypropylene.</title>
        <authorList>
            <person name="Gostincar C."/>
        </authorList>
    </citation>
    <scope>NUCLEOTIDE SEQUENCE</scope>
    <source>
        <strain evidence="10">EXF-13308</strain>
    </source>
</reference>
<dbReference type="SUPFAM" id="SSF57701">
    <property type="entry name" value="Zn2/Cys6 DNA-binding domain"/>
    <property type="match status" value="1"/>
</dbReference>
<evidence type="ECO:0000256" key="3">
    <source>
        <dbReference type="ARBA" id="ARBA00023015"/>
    </source>
</evidence>
<keyword evidence="2" id="KW-0862">Zinc</keyword>
<evidence type="ECO:0000256" key="5">
    <source>
        <dbReference type="ARBA" id="ARBA00023242"/>
    </source>
</evidence>
<feature type="compositionally biased region" description="Polar residues" evidence="7">
    <location>
        <begin position="127"/>
        <end position="142"/>
    </location>
</feature>
<dbReference type="InterPro" id="IPR013087">
    <property type="entry name" value="Znf_C2H2_type"/>
</dbReference>
<feature type="domain" description="C2H2-type" evidence="9">
    <location>
        <begin position="30"/>
        <end position="58"/>
    </location>
</feature>
<feature type="region of interest" description="Disordered" evidence="7">
    <location>
        <begin position="859"/>
        <end position="878"/>
    </location>
</feature>
<comment type="caution">
    <text evidence="10">The sequence shown here is derived from an EMBL/GenBank/DDBJ whole genome shotgun (WGS) entry which is preliminary data.</text>
</comment>
<dbReference type="AlphaFoldDB" id="A0AA38VWQ6"/>
<feature type="domain" description="Zn(2)-C6 fungal-type" evidence="8">
    <location>
        <begin position="76"/>
        <end position="103"/>
    </location>
</feature>
<dbReference type="InterPro" id="IPR036864">
    <property type="entry name" value="Zn2-C6_fun-type_DNA-bd_sf"/>
</dbReference>
<dbReference type="PROSITE" id="PS00463">
    <property type="entry name" value="ZN2_CY6_FUNGAL_1"/>
    <property type="match status" value="1"/>
</dbReference>
<dbReference type="PROSITE" id="PS00028">
    <property type="entry name" value="ZINC_FINGER_C2H2_1"/>
    <property type="match status" value="2"/>
</dbReference>
<feature type="region of interest" description="Disordered" evidence="7">
    <location>
        <begin position="127"/>
        <end position="204"/>
    </location>
</feature>
<keyword evidence="3" id="KW-0805">Transcription regulation</keyword>
<dbReference type="InterPro" id="IPR001138">
    <property type="entry name" value="Zn2Cys6_DnaBD"/>
</dbReference>
<evidence type="ECO:0000313" key="11">
    <source>
        <dbReference type="Proteomes" id="UP001174694"/>
    </source>
</evidence>
<feature type="domain" description="C2H2-type" evidence="9">
    <location>
        <begin position="2"/>
        <end position="29"/>
    </location>
</feature>
<dbReference type="SUPFAM" id="SSF57667">
    <property type="entry name" value="beta-beta-alpha zinc fingers"/>
    <property type="match status" value="1"/>
</dbReference>
<evidence type="ECO:0000313" key="10">
    <source>
        <dbReference type="EMBL" id="KAJ9156684.1"/>
    </source>
</evidence>
<accession>A0AA38VWQ6</accession>
<feature type="compositionally biased region" description="Low complexity" evidence="7">
    <location>
        <begin position="186"/>
        <end position="195"/>
    </location>
</feature>
<dbReference type="Pfam" id="PF00172">
    <property type="entry name" value="Zn_clus"/>
    <property type="match status" value="1"/>
</dbReference>
<organism evidence="10 11">
    <name type="scientific">Pleurostoma richardsiae</name>
    <dbReference type="NCBI Taxonomy" id="41990"/>
    <lineage>
        <taxon>Eukaryota</taxon>
        <taxon>Fungi</taxon>
        <taxon>Dikarya</taxon>
        <taxon>Ascomycota</taxon>
        <taxon>Pezizomycotina</taxon>
        <taxon>Sordariomycetes</taxon>
        <taxon>Sordariomycetidae</taxon>
        <taxon>Calosphaeriales</taxon>
        <taxon>Pleurostomataceae</taxon>
        <taxon>Pleurostoma</taxon>
    </lineage>
</organism>
<dbReference type="InterPro" id="IPR036236">
    <property type="entry name" value="Znf_C2H2_sf"/>
</dbReference>
<dbReference type="PROSITE" id="PS50157">
    <property type="entry name" value="ZINC_FINGER_C2H2_2"/>
    <property type="match status" value="2"/>
</dbReference>
<keyword evidence="11" id="KW-1185">Reference proteome</keyword>
<dbReference type="PANTHER" id="PTHR47660:SF2">
    <property type="entry name" value="TRANSCRIPTION FACTOR WITH C2H2 AND ZN(2)-CYS(6) DNA BINDING DOMAIN (EUROFUNG)"/>
    <property type="match status" value="1"/>
</dbReference>
<keyword evidence="5" id="KW-0539">Nucleus</keyword>
<keyword evidence="4" id="KW-0804">Transcription</keyword>
<evidence type="ECO:0000259" key="9">
    <source>
        <dbReference type="PROSITE" id="PS50157"/>
    </source>
</evidence>
<dbReference type="CDD" id="cd00067">
    <property type="entry name" value="GAL4"/>
    <property type="match status" value="1"/>
</dbReference>
<dbReference type="GO" id="GO:0008270">
    <property type="term" value="F:zinc ion binding"/>
    <property type="evidence" value="ECO:0007669"/>
    <property type="project" value="UniProtKB-KW"/>
</dbReference>
<dbReference type="GO" id="GO:0000981">
    <property type="term" value="F:DNA-binding transcription factor activity, RNA polymerase II-specific"/>
    <property type="evidence" value="ECO:0007669"/>
    <property type="project" value="InterPro"/>
</dbReference>
<feature type="region of interest" description="Disordered" evidence="7">
    <location>
        <begin position="261"/>
        <end position="295"/>
    </location>
</feature>
<dbReference type="Pfam" id="PF00096">
    <property type="entry name" value="zf-C2H2"/>
    <property type="match status" value="1"/>
</dbReference>
<evidence type="ECO:0000259" key="8">
    <source>
        <dbReference type="PROSITE" id="PS50048"/>
    </source>
</evidence>
<evidence type="ECO:0000256" key="2">
    <source>
        <dbReference type="ARBA" id="ARBA00022833"/>
    </source>
</evidence>
<name>A0AA38VWQ6_9PEZI</name>